<evidence type="ECO:0000313" key="15">
    <source>
        <dbReference type="EMBL" id="KAF6213336.1"/>
    </source>
</evidence>
<keyword evidence="5" id="KW-0053">Apoptosis</keyword>
<comment type="cofactor">
    <cofactor evidence="1">
        <name>FAD</name>
        <dbReference type="ChEBI" id="CHEBI:57692"/>
    </cofactor>
</comment>
<proteinExistence type="inferred from homology"/>
<evidence type="ECO:0000256" key="7">
    <source>
        <dbReference type="ARBA" id="ARBA00022946"/>
    </source>
</evidence>
<comment type="caution">
    <text evidence="15">The sequence shown here is derived from an EMBL/GenBank/DDBJ whole genome shotgun (WGS) entry which is preliminary data.</text>
</comment>
<keyword evidence="6" id="KW-0274">FAD</keyword>
<dbReference type="Pfam" id="PF07992">
    <property type="entry name" value="Pyr_redox_2"/>
    <property type="match status" value="1"/>
</dbReference>
<dbReference type="Pfam" id="PF14721">
    <property type="entry name" value="AIF_C"/>
    <property type="match status" value="1"/>
</dbReference>
<evidence type="ECO:0000256" key="3">
    <source>
        <dbReference type="ARBA" id="ARBA00006442"/>
    </source>
</evidence>
<dbReference type="InterPro" id="IPR050446">
    <property type="entry name" value="FAD-oxidoreductase/Apoptosis"/>
</dbReference>
<evidence type="ECO:0000256" key="8">
    <source>
        <dbReference type="ARBA" id="ARBA00023002"/>
    </source>
</evidence>
<keyword evidence="8" id="KW-0560">Oxidoreductase</keyword>
<feature type="domain" description="Mitochondrial apoptosis-inducing factor C-terminal" evidence="14">
    <location>
        <begin position="110"/>
        <end position="201"/>
    </location>
</feature>
<keyword evidence="4" id="KW-0285">Flavoprotein</keyword>
<reference evidence="15" key="1">
    <citation type="journal article" date="2021" name="Mol. Ecol. Resour.">
        <title>Apolygus lucorum genome provides insights into omnivorousness and mesophyll feeding.</title>
        <authorList>
            <person name="Liu Y."/>
            <person name="Liu H."/>
            <person name="Wang H."/>
            <person name="Huang T."/>
            <person name="Liu B."/>
            <person name="Yang B."/>
            <person name="Yin L."/>
            <person name="Li B."/>
            <person name="Zhang Y."/>
            <person name="Zhang S."/>
            <person name="Jiang F."/>
            <person name="Zhang X."/>
            <person name="Ren Y."/>
            <person name="Wang B."/>
            <person name="Wang S."/>
            <person name="Lu Y."/>
            <person name="Wu K."/>
            <person name="Fan W."/>
            <person name="Wang G."/>
        </authorList>
    </citation>
    <scope>NUCLEOTIDE SEQUENCE</scope>
    <source>
        <strain evidence="15">12Hb</strain>
    </source>
</reference>
<evidence type="ECO:0000256" key="9">
    <source>
        <dbReference type="ARBA" id="ARBA00023027"/>
    </source>
</evidence>
<dbReference type="OrthoDB" id="6029at2759"/>
<feature type="domain" description="FAD/NAD(P)-binding" evidence="13">
    <location>
        <begin position="2"/>
        <end position="104"/>
    </location>
</feature>
<evidence type="ECO:0000256" key="2">
    <source>
        <dbReference type="ARBA" id="ARBA00004173"/>
    </source>
</evidence>
<dbReference type="Gene3D" id="3.50.50.60">
    <property type="entry name" value="FAD/NAD(P)-binding domain"/>
    <property type="match status" value="1"/>
</dbReference>
<feature type="compositionally biased region" description="Acidic residues" evidence="12">
    <location>
        <begin position="165"/>
        <end position="179"/>
    </location>
</feature>
<evidence type="ECO:0000256" key="1">
    <source>
        <dbReference type="ARBA" id="ARBA00001974"/>
    </source>
</evidence>
<evidence type="ECO:0000256" key="12">
    <source>
        <dbReference type="SAM" id="MobiDB-lite"/>
    </source>
</evidence>
<evidence type="ECO:0000256" key="4">
    <source>
        <dbReference type="ARBA" id="ARBA00022630"/>
    </source>
</evidence>
<evidence type="ECO:0000313" key="16">
    <source>
        <dbReference type="Proteomes" id="UP000466442"/>
    </source>
</evidence>
<dbReference type="GO" id="GO:0046983">
    <property type="term" value="F:protein dimerization activity"/>
    <property type="evidence" value="ECO:0007669"/>
    <property type="project" value="InterPro"/>
</dbReference>
<dbReference type="InterPro" id="IPR036188">
    <property type="entry name" value="FAD/NAD-bd_sf"/>
</dbReference>
<evidence type="ECO:0000256" key="5">
    <source>
        <dbReference type="ARBA" id="ARBA00022703"/>
    </source>
</evidence>
<dbReference type="GO" id="GO:0016174">
    <property type="term" value="F:NAD(P)H oxidase H2O2-forming activity"/>
    <property type="evidence" value="ECO:0007669"/>
    <property type="project" value="TreeGrafter"/>
</dbReference>
<sequence length="346" mass="38559">MDKRGIHVLTGTSVEDVALEGKGIRLYVTGDKCVNADHVIVATGIEPNTDLAKDSCLELDPVNGGFLVNAEMQSMTGLYAAGDCASFYDCVVGRRREEHHNYALATGQIAGENMAGRNNRLNVQPYFWCHLAPDYEIEGAGIVDTKYPTVGVFPKSEPESLKMEENEDDVDDDKDENEDQSVSQLAHSRNIRPSYLDAQKKDTKKKETAPKDLDKNNAKGGDADGKMEEISTKTTPKETKEAMDKKKDEGAGEGDPNYDRVEDDTDVDNTLANQNFEKGVIYYLNDKQEIIGVLTLNLPGMTAHMQELIKQKKTYDDINEVTQSFDLHKKDPKKNIRKLGLKKKKH</sequence>
<evidence type="ECO:0000256" key="11">
    <source>
        <dbReference type="ARBA" id="ARBA00047786"/>
    </source>
</evidence>
<dbReference type="PANTHER" id="PTHR43557:SF4">
    <property type="entry name" value="APOPTOSIS-INDUCING FACTOR 1, MITOCHONDRIAL"/>
    <property type="match status" value="1"/>
</dbReference>
<dbReference type="SMART" id="SM01353">
    <property type="entry name" value="AIF_C"/>
    <property type="match status" value="1"/>
</dbReference>
<dbReference type="GO" id="GO:0033108">
    <property type="term" value="P:mitochondrial respiratory chain complex assembly"/>
    <property type="evidence" value="ECO:0007669"/>
    <property type="project" value="TreeGrafter"/>
</dbReference>
<comment type="subcellular location">
    <subcellularLocation>
        <location evidence="2">Mitochondrion</location>
    </subcellularLocation>
</comment>
<evidence type="ECO:0000256" key="6">
    <source>
        <dbReference type="ARBA" id="ARBA00022827"/>
    </source>
</evidence>
<protein>
    <recommendedName>
        <fullName evidence="17">FAD/NAD(P)-binding domain-containing protein</fullName>
    </recommendedName>
</protein>
<dbReference type="SUPFAM" id="SSF51905">
    <property type="entry name" value="FAD/NAD(P)-binding domain"/>
    <property type="match status" value="1"/>
</dbReference>
<dbReference type="InterPro" id="IPR023753">
    <property type="entry name" value="FAD/NAD-binding_dom"/>
</dbReference>
<dbReference type="GO" id="GO:0005739">
    <property type="term" value="C:mitochondrion"/>
    <property type="evidence" value="ECO:0007669"/>
    <property type="project" value="UniProtKB-SubCell"/>
</dbReference>
<dbReference type="Gene3D" id="3.30.390.30">
    <property type="match status" value="2"/>
</dbReference>
<evidence type="ECO:0000259" key="14">
    <source>
        <dbReference type="Pfam" id="PF14721"/>
    </source>
</evidence>
<dbReference type="PANTHER" id="PTHR43557">
    <property type="entry name" value="APOPTOSIS-INDUCING FACTOR 1"/>
    <property type="match status" value="1"/>
</dbReference>
<organism evidence="15 16">
    <name type="scientific">Apolygus lucorum</name>
    <name type="common">Small green plant bug</name>
    <name type="synonym">Lygocoris lucorum</name>
    <dbReference type="NCBI Taxonomy" id="248454"/>
    <lineage>
        <taxon>Eukaryota</taxon>
        <taxon>Metazoa</taxon>
        <taxon>Ecdysozoa</taxon>
        <taxon>Arthropoda</taxon>
        <taxon>Hexapoda</taxon>
        <taxon>Insecta</taxon>
        <taxon>Pterygota</taxon>
        <taxon>Neoptera</taxon>
        <taxon>Paraneoptera</taxon>
        <taxon>Hemiptera</taxon>
        <taxon>Heteroptera</taxon>
        <taxon>Panheteroptera</taxon>
        <taxon>Cimicomorpha</taxon>
        <taxon>Miridae</taxon>
        <taxon>Mirini</taxon>
        <taxon>Apolygus</taxon>
    </lineage>
</organism>
<evidence type="ECO:0008006" key="17">
    <source>
        <dbReference type="Google" id="ProtNLM"/>
    </source>
</evidence>
<dbReference type="Proteomes" id="UP000466442">
    <property type="component" value="Unassembled WGS sequence"/>
</dbReference>
<comment type="catalytic activity">
    <reaction evidence="11">
        <text>A + NADH + H(+) = AH2 + NAD(+)</text>
        <dbReference type="Rhea" id="RHEA:11356"/>
        <dbReference type="ChEBI" id="CHEBI:13193"/>
        <dbReference type="ChEBI" id="CHEBI:15378"/>
        <dbReference type="ChEBI" id="CHEBI:17499"/>
        <dbReference type="ChEBI" id="CHEBI:57540"/>
        <dbReference type="ChEBI" id="CHEBI:57945"/>
    </reaction>
</comment>
<accession>A0A8S9XZ14</accession>
<dbReference type="AlphaFoldDB" id="A0A8S9XZ14"/>
<dbReference type="GO" id="GO:0006915">
    <property type="term" value="P:apoptotic process"/>
    <property type="evidence" value="ECO:0007669"/>
    <property type="project" value="UniProtKB-KW"/>
</dbReference>
<keyword evidence="10" id="KW-0496">Mitochondrion</keyword>
<comment type="similarity">
    <text evidence="3">Belongs to the FAD-dependent oxidoreductase family.</text>
</comment>
<dbReference type="GO" id="GO:0071949">
    <property type="term" value="F:FAD binding"/>
    <property type="evidence" value="ECO:0007669"/>
    <property type="project" value="TreeGrafter"/>
</dbReference>
<keyword evidence="9" id="KW-0520">NAD</keyword>
<dbReference type="EMBL" id="WIXP02000003">
    <property type="protein sequence ID" value="KAF6213336.1"/>
    <property type="molecule type" value="Genomic_DNA"/>
</dbReference>
<keyword evidence="16" id="KW-1185">Reference proteome</keyword>
<gene>
    <name evidence="15" type="ORF">GE061_011055</name>
</gene>
<evidence type="ECO:0000259" key="13">
    <source>
        <dbReference type="Pfam" id="PF07992"/>
    </source>
</evidence>
<dbReference type="InterPro" id="IPR029324">
    <property type="entry name" value="AIF_C"/>
</dbReference>
<name>A0A8S9XZ14_APOLU</name>
<dbReference type="InterPro" id="IPR016156">
    <property type="entry name" value="FAD/NAD-linked_Rdtase_dimer_sf"/>
</dbReference>
<evidence type="ECO:0000256" key="10">
    <source>
        <dbReference type="ARBA" id="ARBA00023128"/>
    </source>
</evidence>
<feature type="compositionally biased region" description="Basic and acidic residues" evidence="12">
    <location>
        <begin position="198"/>
        <end position="250"/>
    </location>
</feature>
<keyword evidence="7" id="KW-0809">Transit peptide</keyword>
<feature type="region of interest" description="Disordered" evidence="12">
    <location>
        <begin position="153"/>
        <end position="263"/>
    </location>
</feature>
<dbReference type="SUPFAM" id="SSF55424">
    <property type="entry name" value="FAD/NAD-linked reductases, dimerisation (C-terminal) domain"/>
    <property type="match status" value="2"/>
</dbReference>